<keyword evidence="3" id="KW-0597">Phosphoprotein</keyword>
<dbReference type="SUPFAM" id="SSF52172">
    <property type="entry name" value="CheY-like"/>
    <property type="match status" value="1"/>
</dbReference>
<dbReference type="InterPro" id="IPR050469">
    <property type="entry name" value="Diguanylate_Cyclase"/>
</dbReference>
<dbReference type="InterPro" id="IPR000160">
    <property type="entry name" value="GGDEF_dom"/>
</dbReference>
<evidence type="ECO:0000313" key="6">
    <source>
        <dbReference type="EMBL" id="ANB72850.1"/>
    </source>
</evidence>
<dbReference type="PANTHER" id="PTHR45138">
    <property type="entry name" value="REGULATORY COMPONENTS OF SENSORY TRANSDUCTION SYSTEM"/>
    <property type="match status" value="1"/>
</dbReference>
<keyword evidence="7" id="KW-1185">Reference proteome</keyword>
<dbReference type="CDD" id="cd01949">
    <property type="entry name" value="GGDEF"/>
    <property type="match status" value="1"/>
</dbReference>
<dbReference type="OrthoDB" id="9813903at2"/>
<feature type="domain" description="GGDEF" evidence="5">
    <location>
        <begin position="176"/>
        <end position="310"/>
    </location>
</feature>
<dbReference type="GO" id="GO:0052621">
    <property type="term" value="F:diguanylate cyclase activity"/>
    <property type="evidence" value="ECO:0007669"/>
    <property type="project" value="UniProtKB-EC"/>
</dbReference>
<evidence type="ECO:0000259" key="5">
    <source>
        <dbReference type="PROSITE" id="PS50887"/>
    </source>
</evidence>
<organism evidence="6 7">
    <name type="scientific">Paraburkholderia phytofirmans OLGA172</name>
    <dbReference type="NCBI Taxonomy" id="1417228"/>
    <lineage>
        <taxon>Bacteria</taxon>
        <taxon>Pseudomonadati</taxon>
        <taxon>Pseudomonadota</taxon>
        <taxon>Betaproteobacteria</taxon>
        <taxon>Burkholderiales</taxon>
        <taxon>Burkholderiaceae</taxon>
        <taxon>Paraburkholderia</taxon>
    </lineage>
</organism>
<dbReference type="KEGG" id="buz:AYM40_11070"/>
<comment type="catalytic activity">
    <reaction evidence="2">
        <text>2 GTP = 3',3'-c-di-GMP + 2 diphosphate</text>
        <dbReference type="Rhea" id="RHEA:24898"/>
        <dbReference type="ChEBI" id="CHEBI:33019"/>
        <dbReference type="ChEBI" id="CHEBI:37565"/>
        <dbReference type="ChEBI" id="CHEBI:58805"/>
        <dbReference type="EC" id="2.7.7.65"/>
    </reaction>
</comment>
<dbReference type="Gene3D" id="3.30.70.270">
    <property type="match status" value="1"/>
</dbReference>
<dbReference type="Pfam" id="PF00990">
    <property type="entry name" value="GGDEF"/>
    <property type="match status" value="1"/>
</dbReference>
<dbReference type="PROSITE" id="PS50110">
    <property type="entry name" value="RESPONSE_REGULATORY"/>
    <property type="match status" value="1"/>
</dbReference>
<feature type="modified residue" description="4-aspartylphosphate" evidence="3">
    <location>
        <position position="51"/>
    </location>
</feature>
<dbReference type="GO" id="GO:0005886">
    <property type="term" value="C:plasma membrane"/>
    <property type="evidence" value="ECO:0007669"/>
    <property type="project" value="TreeGrafter"/>
</dbReference>
<sequence length="314" mass="35115">MRVLIAEDDASSRLILEIQMRRLKHEFVSASAGEEAWRLFQDNDVDVVISDREMPGMDGLELCRRIRASTRLEKYVYFIFITSSGSKVNILDGMQAGADDYLAKPLDPDQLAIRLLVAHRITALHRQLATQQRELEHFNARLFELARTDPLTELYNRLRLREDLSLFPAWAPSGPHGFCAIMLDVDYFKAYNDHCGHFAGDAVLKAVAGVLHQNMRPGGRGYRFGGEEFLVILPAQSLRDGCQAAENFRETVAAMALPHMGSPSGVLTVSAGVAEWPRDGMMVNAWLKRADEALYLAKAQGRNRVHPAPDDPQA</sequence>
<dbReference type="InterPro" id="IPR001789">
    <property type="entry name" value="Sig_transdc_resp-reg_receiver"/>
</dbReference>
<dbReference type="AlphaFoldDB" id="A0A160FKA6"/>
<protein>
    <recommendedName>
        <fullName evidence="1">diguanylate cyclase</fullName>
        <ecNumber evidence="1">2.7.7.65</ecNumber>
    </recommendedName>
</protein>
<accession>A0A160FKA6</accession>
<dbReference type="SMART" id="SM00267">
    <property type="entry name" value="GGDEF"/>
    <property type="match status" value="1"/>
</dbReference>
<dbReference type="InterPro" id="IPR011006">
    <property type="entry name" value="CheY-like_superfamily"/>
</dbReference>
<feature type="domain" description="Response regulatory" evidence="4">
    <location>
        <begin position="2"/>
        <end position="119"/>
    </location>
</feature>
<dbReference type="CDD" id="cd17546">
    <property type="entry name" value="REC_hyHK_CKI1_RcsC-like"/>
    <property type="match status" value="1"/>
</dbReference>
<dbReference type="PANTHER" id="PTHR45138:SF9">
    <property type="entry name" value="DIGUANYLATE CYCLASE DGCM-RELATED"/>
    <property type="match status" value="1"/>
</dbReference>
<dbReference type="GO" id="GO:1902201">
    <property type="term" value="P:negative regulation of bacterial-type flagellum-dependent cell motility"/>
    <property type="evidence" value="ECO:0007669"/>
    <property type="project" value="TreeGrafter"/>
</dbReference>
<gene>
    <name evidence="6" type="ORF">AYM40_11070</name>
</gene>
<dbReference type="STRING" id="1804984.AYM40_11070"/>
<reference evidence="6 7" key="1">
    <citation type="journal article" date="2016" name="Gene">
        <title>PacBio SMRT assembly of a complex multi-replicon genome reveals chlorocatechol degradative operon in a region of genome plasticity.</title>
        <authorList>
            <person name="Ricker N."/>
            <person name="Shen S.Y."/>
            <person name="Goordial J."/>
            <person name="Jin S."/>
            <person name="Fulthorpe R.R."/>
        </authorList>
    </citation>
    <scope>NUCLEOTIDE SEQUENCE [LARGE SCALE GENOMIC DNA]</scope>
    <source>
        <strain evidence="6 7">OLGA172</strain>
    </source>
</reference>
<dbReference type="Gene3D" id="3.40.50.2300">
    <property type="match status" value="1"/>
</dbReference>
<dbReference type="SMART" id="SM00448">
    <property type="entry name" value="REC"/>
    <property type="match status" value="1"/>
</dbReference>
<dbReference type="Proteomes" id="UP000076852">
    <property type="component" value="Chromosome 1"/>
</dbReference>
<evidence type="ECO:0000256" key="3">
    <source>
        <dbReference type="PROSITE-ProRule" id="PRU00169"/>
    </source>
</evidence>
<dbReference type="SUPFAM" id="SSF55073">
    <property type="entry name" value="Nucleotide cyclase"/>
    <property type="match status" value="1"/>
</dbReference>
<evidence type="ECO:0000259" key="4">
    <source>
        <dbReference type="PROSITE" id="PS50110"/>
    </source>
</evidence>
<dbReference type="EC" id="2.7.7.65" evidence="1"/>
<proteinExistence type="predicted"/>
<evidence type="ECO:0000256" key="2">
    <source>
        <dbReference type="ARBA" id="ARBA00034247"/>
    </source>
</evidence>
<evidence type="ECO:0000256" key="1">
    <source>
        <dbReference type="ARBA" id="ARBA00012528"/>
    </source>
</evidence>
<dbReference type="GO" id="GO:0043709">
    <property type="term" value="P:cell adhesion involved in single-species biofilm formation"/>
    <property type="evidence" value="ECO:0007669"/>
    <property type="project" value="TreeGrafter"/>
</dbReference>
<dbReference type="PROSITE" id="PS50887">
    <property type="entry name" value="GGDEF"/>
    <property type="match status" value="1"/>
</dbReference>
<dbReference type="GO" id="GO:0000160">
    <property type="term" value="P:phosphorelay signal transduction system"/>
    <property type="evidence" value="ECO:0007669"/>
    <property type="project" value="InterPro"/>
</dbReference>
<dbReference type="EMBL" id="CP014578">
    <property type="protein sequence ID" value="ANB72850.1"/>
    <property type="molecule type" value="Genomic_DNA"/>
</dbReference>
<dbReference type="InterPro" id="IPR043128">
    <property type="entry name" value="Rev_trsase/Diguanyl_cyclase"/>
</dbReference>
<dbReference type="NCBIfam" id="TIGR00254">
    <property type="entry name" value="GGDEF"/>
    <property type="match status" value="1"/>
</dbReference>
<name>A0A160FKA6_9BURK</name>
<dbReference type="Pfam" id="PF00072">
    <property type="entry name" value="Response_reg"/>
    <property type="match status" value="1"/>
</dbReference>
<evidence type="ECO:0000313" key="7">
    <source>
        <dbReference type="Proteomes" id="UP000076852"/>
    </source>
</evidence>
<dbReference type="InterPro" id="IPR029787">
    <property type="entry name" value="Nucleotide_cyclase"/>
</dbReference>
<dbReference type="RefSeq" id="WP_063496272.1">
    <property type="nucleotide sequence ID" value="NZ_CP014578.1"/>
</dbReference>
<dbReference type="FunFam" id="3.30.70.270:FF:000001">
    <property type="entry name" value="Diguanylate cyclase domain protein"/>
    <property type="match status" value="1"/>
</dbReference>